<dbReference type="EMBL" id="JBHUCM010000031">
    <property type="protein sequence ID" value="MFD1542275.1"/>
    <property type="molecule type" value="Genomic_DNA"/>
</dbReference>
<feature type="coiled-coil region" evidence="1">
    <location>
        <begin position="73"/>
        <end position="100"/>
    </location>
</feature>
<keyword evidence="1" id="KW-0175">Coiled coil</keyword>
<accession>A0ABW4GI92</accession>
<proteinExistence type="predicted"/>
<name>A0ABW4GI92_9ACTN</name>
<comment type="caution">
    <text evidence="2">The sequence shown here is derived from an EMBL/GenBank/DDBJ whole genome shotgun (WGS) entry which is preliminary data.</text>
</comment>
<evidence type="ECO:0000313" key="3">
    <source>
        <dbReference type="Proteomes" id="UP001597097"/>
    </source>
</evidence>
<organism evidence="2 3">
    <name type="scientific">Nonomuraea guangzhouensis</name>
    <dbReference type="NCBI Taxonomy" id="1291555"/>
    <lineage>
        <taxon>Bacteria</taxon>
        <taxon>Bacillati</taxon>
        <taxon>Actinomycetota</taxon>
        <taxon>Actinomycetes</taxon>
        <taxon>Streptosporangiales</taxon>
        <taxon>Streptosporangiaceae</taxon>
        <taxon>Nonomuraea</taxon>
    </lineage>
</organism>
<dbReference type="RefSeq" id="WP_214633413.1">
    <property type="nucleotide sequence ID" value="NZ_JAHKRM010000011.1"/>
</dbReference>
<evidence type="ECO:0000313" key="2">
    <source>
        <dbReference type="EMBL" id="MFD1542275.1"/>
    </source>
</evidence>
<sequence>MSGWVDVHYQALEECGKRARKVANMLDLDDAFEGTKSSAPTGQTSSKTFGALKDSGDLATDVDKVWRALEEELQAGKSRLNSVEKAIDQVETNLRKAAKASGG</sequence>
<gene>
    <name evidence="2" type="ORF">ACFSJ0_34850</name>
</gene>
<reference evidence="3" key="1">
    <citation type="journal article" date="2019" name="Int. J. Syst. Evol. Microbiol.">
        <title>The Global Catalogue of Microorganisms (GCM) 10K type strain sequencing project: providing services to taxonomists for standard genome sequencing and annotation.</title>
        <authorList>
            <consortium name="The Broad Institute Genomics Platform"/>
            <consortium name="The Broad Institute Genome Sequencing Center for Infectious Disease"/>
            <person name="Wu L."/>
            <person name="Ma J."/>
        </authorList>
    </citation>
    <scope>NUCLEOTIDE SEQUENCE [LARGE SCALE GENOMIC DNA]</scope>
    <source>
        <strain evidence="3">CGMCC 1.15399</strain>
    </source>
</reference>
<dbReference type="Proteomes" id="UP001597097">
    <property type="component" value="Unassembled WGS sequence"/>
</dbReference>
<evidence type="ECO:0000256" key="1">
    <source>
        <dbReference type="SAM" id="Coils"/>
    </source>
</evidence>
<keyword evidence="3" id="KW-1185">Reference proteome</keyword>
<protein>
    <submittedName>
        <fullName evidence="2">Uncharacterized protein</fullName>
    </submittedName>
</protein>